<accession>A0ABW6F3K5</accession>
<dbReference type="Pfam" id="PF09704">
    <property type="entry name" value="Cas_Cas5d"/>
    <property type="match status" value="2"/>
</dbReference>
<protein>
    <submittedName>
        <fullName evidence="2">Type I-E CRISPR-associated protein Cas5/CasD</fullName>
    </submittedName>
</protein>
<dbReference type="RefSeq" id="WP_382775127.1">
    <property type="nucleotide sequence ID" value="NZ_JBHXKZ010000018.1"/>
</dbReference>
<reference evidence="2 3" key="1">
    <citation type="submission" date="2024-09" db="EMBL/GenBank/DDBJ databases">
        <title>The Natural Products Discovery Center: Release of the First 8490 Sequenced Strains for Exploring Actinobacteria Biosynthetic Diversity.</title>
        <authorList>
            <person name="Kalkreuter E."/>
            <person name="Kautsar S.A."/>
            <person name="Yang D."/>
            <person name="Bader C.D."/>
            <person name="Teijaro C.N."/>
            <person name="Fluegel L."/>
            <person name="Davis C.M."/>
            <person name="Simpson J.R."/>
            <person name="Lauterbach L."/>
            <person name="Steele A.D."/>
            <person name="Gui C."/>
            <person name="Meng S."/>
            <person name="Li G."/>
            <person name="Viehrig K."/>
            <person name="Ye F."/>
            <person name="Su P."/>
            <person name="Kiefer A.F."/>
            <person name="Nichols A."/>
            <person name="Cepeda A.J."/>
            <person name="Yan W."/>
            <person name="Fan B."/>
            <person name="Jiang Y."/>
            <person name="Adhikari A."/>
            <person name="Zheng C.-J."/>
            <person name="Schuster L."/>
            <person name="Cowan T.M."/>
            <person name="Smanski M.J."/>
            <person name="Chevrette M.G."/>
            <person name="De Carvalho L.P.S."/>
            <person name="Shen B."/>
        </authorList>
    </citation>
    <scope>NUCLEOTIDE SEQUENCE [LARGE SCALE GENOMIC DNA]</scope>
    <source>
        <strain evidence="2 3">NPDC058428</strain>
    </source>
</reference>
<dbReference type="NCBIfam" id="TIGR01868">
    <property type="entry name" value="casD_Cas5e"/>
    <property type="match status" value="1"/>
</dbReference>
<organism evidence="2 3">
    <name type="scientific">Streptomyces rubiginosohelvolus</name>
    <dbReference type="NCBI Taxonomy" id="67362"/>
    <lineage>
        <taxon>Bacteria</taxon>
        <taxon>Bacillati</taxon>
        <taxon>Actinomycetota</taxon>
        <taxon>Actinomycetes</taxon>
        <taxon>Kitasatosporales</taxon>
        <taxon>Streptomycetaceae</taxon>
        <taxon>Streptomyces</taxon>
    </lineage>
</organism>
<gene>
    <name evidence="2" type="primary">cas5e</name>
    <name evidence="2" type="ORF">ACFWOQ_21450</name>
</gene>
<dbReference type="NCBIfam" id="TIGR02593">
    <property type="entry name" value="CRISPR_cas5"/>
    <property type="match status" value="1"/>
</dbReference>
<evidence type="ECO:0000313" key="2">
    <source>
        <dbReference type="EMBL" id="MFD4825139.1"/>
    </source>
</evidence>
<dbReference type="Gene3D" id="3.30.70.2660">
    <property type="match status" value="1"/>
</dbReference>
<keyword evidence="1" id="KW-0051">Antiviral defense</keyword>
<dbReference type="InterPro" id="IPR021124">
    <property type="entry name" value="CRISPR-assoc_prot_Cas5"/>
</dbReference>
<dbReference type="InterPro" id="IPR010147">
    <property type="entry name" value="CRISPR-assoc_prot_CasD"/>
</dbReference>
<name>A0ABW6F3K5_9ACTN</name>
<dbReference type="InterPro" id="IPR013422">
    <property type="entry name" value="CRISPR-assoc_prot_Cas5_N"/>
</dbReference>
<evidence type="ECO:0000313" key="3">
    <source>
        <dbReference type="Proteomes" id="UP001598352"/>
    </source>
</evidence>
<sequence length="278" mass="30382">MNSVLLMRLAGPLQSWGALGRFDRRDTQPHPTKSAVIGLIAAALGLDRADELGTLTELRFATRADRPGQTFRDFHVVGGGTYPLRPRDIITDHRRAAKAAAALETATGPTFGHLPATAVTQWYGAPKEITPDPGLGTLVAGNTSRDAIMSTRWYLADAAFVIALEHTDRELLDRINHALEHPARLLWLGRKSCPPTGTIAGGVHPGTLETVLRSTELLPTATTRQPWARIEAAPGTPGAKQTRDQPVTFHPEHRAHAPRWETRTRLTPEPTIEWDVIP</sequence>
<evidence type="ECO:0000256" key="1">
    <source>
        <dbReference type="ARBA" id="ARBA00023118"/>
    </source>
</evidence>
<dbReference type="Proteomes" id="UP001598352">
    <property type="component" value="Unassembled WGS sequence"/>
</dbReference>
<comment type="caution">
    <text evidence="2">The sequence shown here is derived from an EMBL/GenBank/DDBJ whole genome shotgun (WGS) entry which is preliminary data.</text>
</comment>
<dbReference type="EMBL" id="JBHXKZ010000018">
    <property type="protein sequence ID" value="MFD4825139.1"/>
    <property type="molecule type" value="Genomic_DNA"/>
</dbReference>
<proteinExistence type="predicted"/>
<dbReference type="CDD" id="cd09756">
    <property type="entry name" value="Cas5_I-E"/>
    <property type="match status" value="1"/>
</dbReference>
<keyword evidence="3" id="KW-1185">Reference proteome</keyword>